<feature type="coiled-coil region" evidence="15">
    <location>
        <begin position="223"/>
        <end position="269"/>
    </location>
</feature>
<dbReference type="Gene3D" id="3.90.320.10">
    <property type="match status" value="1"/>
</dbReference>
<evidence type="ECO:0000256" key="2">
    <source>
        <dbReference type="ARBA" id="ARBA00022741"/>
    </source>
</evidence>
<feature type="binding site" evidence="14">
    <location>
        <begin position="25"/>
        <end position="32"/>
    </location>
    <ligand>
        <name>ATP</name>
        <dbReference type="ChEBI" id="CHEBI:30616"/>
    </ligand>
</feature>
<dbReference type="InterPro" id="IPR038726">
    <property type="entry name" value="PDDEXK_AddAB-type"/>
</dbReference>
<organism evidence="18 19">
    <name type="scientific">Fructilactobacillus lindneri DSM 20690 = JCM 11027</name>
    <dbReference type="NCBI Taxonomy" id="1122148"/>
    <lineage>
        <taxon>Bacteria</taxon>
        <taxon>Bacillati</taxon>
        <taxon>Bacillota</taxon>
        <taxon>Bacilli</taxon>
        <taxon>Lactobacillales</taxon>
        <taxon>Lactobacillaceae</taxon>
        <taxon>Fructilactobacillus</taxon>
    </lineage>
</organism>
<reference evidence="18 19" key="1">
    <citation type="journal article" date="2015" name="Genome Announc.">
        <title>Expanding the biotechnology potential of lactobacilli through comparative genomics of 213 strains and associated genera.</title>
        <authorList>
            <person name="Sun Z."/>
            <person name="Harris H.M."/>
            <person name="McCann A."/>
            <person name="Guo C."/>
            <person name="Argimon S."/>
            <person name="Zhang W."/>
            <person name="Yang X."/>
            <person name="Jeffery I.B."/>
            <person name="Cooney J.C."/>
            <person name="Kagawa T.F."/>
            <person name="Liu W."/>
            <person name="Song Y."/>
            <person name="Salvetti E."/>
            <person name="Wrobel A."/>
            <person name="Rasinkangas P."/>
            <person name="Parkhill J."/>
            <person name="Rea M.C."/>
            <person name="O'Sullivan O."/>
            <person name="Ritari J."/>
            <person name="Douillard F.P."/>
            <person name="Paul Ross R."/>
            <person name="Yang R."/>
            <person name="Briner A.E."/>
            <person name="Felis G.E."/>
            <person name="de Vos W.M."/>
            <person name="Barrangou R."/>
            <person name="Klaenhammer T.R."/>
            <person name="Caufield P.W."/>
            <person name="Cui Y."/>
            <person name="Zhang H."/>
            <person name="O'Toole P.W."/>
        </authorList>
    </citation>
    <scope>NUCLEOTIDE SEQUENCE [LARGE SCALE GENOMIC DNA]</scope>
    <source>
        <strain evidence="18 19">DSM 20690</strain>
    </source>
</reference>
<name>A0A0R2JR17_9LACO</name>
<dbReference type="GO" id="GO:0000724">
    <property type="term" value="P:double-strand break repair via homologous recombination"/>
    <property type="evidence" value="ECO:0007669"/>
    <property type="project" value="UniProtKB-UniRule"/>
</dbReference>
<evidence type="ECO:0000256" key="10">
    <source>
        <dbReference type="ARBA" id="ARBA00023235"/>
    </source>
</evidence>
<dbReference type="InterPro" id="IPR014016">
    <property type="entry name" value="UvrD-like_ATP-bd"/>
</dbReference>
<dbReference type="InterPro" id="IPR011335">
    <property type="entry name" value="Restrct_endonuc-II-like"/>
</dbReference>
<dbReference type="EC" id="5.6.2.4" evidence="13"/>
<dbReference type="GO" id="GO:0005524">
    <property type="term" value="F:ATP binding"/>
    <property type="evidence" value="ECO:0007669"/>
    <property type="project" value="UniProtKB-UniRule"/>
</dbReference>
<evidence type="ECO:0000256" key="15">
    <source>
        <dbReference type="SAM" id="Coils"/>
    </source>
</evidence>
<keyword evidence="2 13" id="KW-0547">Nucleotide-binding</keyword>
<evidence type="ECO:0000256" key="8">
    <source>
        <dbReference type="ARBA" id="ARBA00023125"/>
    </source>
</evidence>
<dbReference type="Proteomes" id="UP000051565">
    <property type="component" value="Unassembled WGS sequence"/>
</dbReference>
<evidence type="ECO:0000256" key="9">
    <source>
        <dbReference type="ARBA" id="ARBA00023204"/>
    </source>
</evidence>
<dbReference type="Pfam" id="PF13361">
    <property type="entry name" value="UvrD_C"/>
    <property type="match status" value="1"/>
</dbReference>
<evidence type="ECO:0000256" key="5">
    <source>
        <dbReference type="ARBA" id="ARBA00022806"/>
    </source>
</evidence>
<dbReference type="GO" id="GO:0005829">
    <property type="term" value="C:cytosol"/>
    <property type="evidence" value="ECO:0007669"/>
    <property type="project" value="TreeGrafter"/>
</dbReference>
<dbReference type="SUPFAM" id="SSF52980">
    <property type="entry name" value="Restriction endonuclease-like"/>
    <property type="match status" value="1"/>
</dbReference>
<keyword evidence="19" id="KW-1185">Reference proteome</keyword>
<keyword evidence="6 13" id="KW-0269">Exonuclease</keyword>
<evidence type="ECO:0000256" key="7">
    <source>
        <dbReference type="ARBA" id="ARBA00022840"/>
    </source>
</evidence>
<dbReference type="OrthoDB" id="9810135at2"/>
<comment type="function">
    <text evidence="13">The heterodimer acts as both an ATP-dependent DNA helicase and an ATP-dependent, dual-direction single-stranded exonuclease. Recognizes the chi site generating a DNA molecule suitable for the initiation of homologous recombination. The AddA nuclease domain is required for chi fragment generation; this subunit has the helicase and 3' -&gt; 5' nuclease activities.</text>
</comment>
<comment type="cofactor">
    <cofactor evidence="13">
        <name>Mg(2+)</name>
        <dbReference type="ChEBI" id="CHEBI:18420"/>
    </cofactor>
</comment>
<dbReference type="InterPro" id="IPR027417">
    <property type="entry name" value="P-loop_NTPase"/>
</dbReference>
<proteinExistence type="inferred from homology"/>
<keyword evidence="15" id="KW-0175">Coiled coil</keyword>
<dbReference type="InterPro" id="IPR011604">
    <property type="entry name" value="PDDEXK-like_dom_sf"/>
</dbReference>
<feature type="domain" description="UvrD-like helicase C-terminal" evidence="17">
    <location>
        <begin position="503"/>
        <end position="798"/>
    </location>
</feature>
<dbReference type="GO" id="GO:0043138">
    <property type="term" value="F:3'-5' DNA helicase activity"/>
    <property type="evidence" value="ECO:0007669"/>
    <property type="project" value="UniProtKB-UniRule"/>
</dbReference>
<dbReference type="InterPro" id="IPR014152">
    <property type="entry name" value="AddA"/>
</dbReference>
<dbReference type="GO" id="GO:0003690">
    <property type="term" value="F:double-stranded DNA binding"/>
    <property type="evidence" value="ECO:0007669"/>
    <property type="project" value="UniProtKB-UniRule"/>
</dbReference>
<evidence type="ECO:0000256" key="14">
    <source>
        <dbReference type="PROSITE-ProRule" id="PRU00560"/>
    </source>
</evidence>
<dbReference type="PATRIC" id="fig|1122148.6.peg.262"/>
<dbReference type="Pfam" id="PF12705">
    <property type="entry name" value="PDDEXK_1"/>
    <property type="match status" value="1"/>
</dbReference>
<evidence type="ECO:0000256" key="12">
    <source>
        <dbReference type="ARBA" id="ARBA00048988"/>
    </source>
</evidence>
<dbReference type="SUPFAM" id="SSF52540">
    <property type="entry name" value="P-loop containing nucleoside triphosphate hydrolases"/>
    <property type="match status" value="1"/>
</dbReference>
<dbReference type="AlphaFoldDB" id="A0A0R2JR17"/>
<evidence type="ECO:0000313" key="18">
    <source>
        <dbReference type="EMBL" id="KRN79567.1"/>
    </source>
</evidence>
<evidence type="ECO:0000259" key="17">
    <source>
        <dbReference type="PROSITE" id="PS51217"/>
    </source>
</evidence>
<dbReference type="PROSITE" id="PS51198">
    <property type="entry name" value="UVRD_HELICASE_ATP_BIND"/>
    <property type="match status" value="1"/>
</dbReference>
<dbReference type="Pfam" id="PF00580">
    <property type="entry name" value="UvrD-helicase"/>
    <property type="match status" value="2"/>
</dbReference>
<dbReference type="NCBIfam" id="TIGR02785">
    <property type="entry name" value="addA_Gpos"/>
    <property type="match status" value="1"/>
</dbReference>
<evidence type="ECO:0000256" key="1">
    <source>
        <dbReference type="ARBA" id="ARBA00022722"/>
    </source>
</evidence>
<dbReference type="PROSITE" id="PS51217">
    <property type="entry name" value="UVRD_HELICASE_CTER"/>
    <property type="match status" value="1"/>
</dbReference>
<accession>A0A0R2JR17</accession>
<dbReference type="RefSeq" id="WP_056997580.1">
    <property type="nucleotide sequence ID" value="NZ_FUXS01000003.1"/>
</dbReference>
<dbReference type="InterPro" id="IPR014017">
    <property type="entry name" value="DNA_helicase_UvrD-like_C"/>
</dbReference>
<keyword evidence="7 13" id="KW-0067">ATP-binding</keyword>
<gene>
    <name evidence="13" type="primary">addA</name>
    <name evidence="18" type="ORF">IV52_GL000249</name>
</gene>
<evidence type="ECO:0000313" key="19">
    <source>
        <dbReference type="Proteomes" id="UP000051565"/>
    </source>
</evidence>
<dbReference type="PANTHER" id="PTHR11070">
    <property type="entry name" value="UVRD / RECB / PCRA DNA HELICASE FAMILY MEMBER"/>
    <property type="match status" value="1"/>
</dbReference>
<comment type="similarity">
    <text evidence="13">Belongs to the helicase family. AddA subfamily.</text>
</comment>
<evidence type="ECO:0000256" key="6">
    <source>
        <dbReference type="ARBA" id="ARBA00022839"/>
    </source>
</evidence>
<keyword evidence="8 13" id="KW-0238">DNA-binding</keyword>
<keyword evidence="3 13" id="KW-0227">DNA damage</keyword>
<comment type="catalytic activity">
    <reaction evidence="12 13">
        <text>ATP + H2O = ADP + phosphate + H(+)</text>
        <dbReference type="Rhea" id="RHEA:13065"/>
        <dbReference type="ChEBI" id="CHEBI:15377"/>
        <dbReference type="ChEBI" id="CHEBI:15378"/>
        <dbReference type="ChEBI" id="CHEBI:30616"/>
        <dbReference type="ChEBI" id="CHEBI:43474"/>
        <dbReference type="ChEBI" id="CHEBI:456216"/>
        <dbReference type="EC" id="5.6.2.4"/>
    </reaction>
</comment>
<evidence type="ECO:0000256" key="11">
    <source>
        <dbReference type="ARBA" id="ARBA00034617"/>
    </source>
</evidence>
<keyword evidence="4 13" id="KW-0378">Hydrolase</keyword>
<dbReference type="PANTHER" id="PTHR11070:SF48">
    <property type="entry name" value="ATP-DEPENDENT HELICASE_NUCLEASE SUBUNIT A"/>
    <property type="match status" value="1"/>
</dbReference>
<dbReference type="HAMAP" id="MF_01451">
    <property type="entry name" value="AddA"/>
    <property type="match status" value="1"/>
</dbReference>
<protein>
    <recommendedName>
        <fullName evidence="13">ATP-dependent helicase/nuclease subunit A</fullName>
        <ecNumber evidence="13">3.1.-.-</ecNumber>
        <ecNumber evidence="13">5.6.2.4</ecNumber>
    </recommendedName>
    <alternativeName>
        <fullName evidence="13">ATP-dependent helicase/nuclease AddA</fullName>
    </alternativeName>
    <alternativeName>
        <fullName evidence="13">DNA 3'-5' helicase AddA</fullName>
    </alternativeName>
</protein>
<evidence type="ECO:0000256" key="4">
    <source>
        <dbReference type="ARBA" id="ARBA00022801"/>
    </source>
</evidence>
<dbReference type="GO" id="GO:0016887">
    <property type="term" value="F:ATP hydrolysis activity"/>
    <property type="evidence" value="ECO:0007669"/>
    <property type="project" value="RHEA"/>
</dbReference>
<dbReference type="InterPro" id="IPR000212">
    <property type="entry name" value="DNA_helicase_UvrD/REP"/>
</dbReference>
<keyword evidence="1 13" id="KW-0540">Nuclease</keyword>
<keyword evidence="10 13" id="KW-0413">Isomerase</keyword>
<dbReference type="EC" id="3.1.-.-" evidence="13"/>
<dbReference type="EMBL" id="JQBT01000024">
    <property type="protein sequence ID" value="KRN79567.1"/>
    <property type="molecule type" value="Genomic_DNA"/>
</dbReference>
<sequence length="1236" mass="142492">MSRQWTPGQTQAINEDFQGNALVSASAGSGKTSVLTQRVMRKVNDGIDVDRLLIVTFTNAAAKEMRDRINAALHDAVNEAHNPEQKQFYLQQIRKLTTAHIETMDAFCQWLVKKYYYVIGLDPDFRILTDRSELGMIRDNVWSDVREDLYANDQDGSFAALTRNFSNDRNDDGLTDVLMQLYDFANVNENPEQWLNQLVDFYQIDGNLSHSKLYRQYLLPAIQNKIEQLLSTWEQMLDKANEAGIAKIVELLEKEIKRLQDLKTTVADDLSWNDIRQSIVDFQWEKRMPTISKKDLDDDQLEVKKQITDIRKNSKLILKKVADDYFFADEKDNIDTIEAAQKLVKKLTEVVQTFREKYAIAKKKKHAYEFIDIEHFALHILTSDSDEGQNIRHDFQQYLNEIMVDEYQDNNHLQDAILTAIKNPEQENMFMVGDVKQSIYRFRLADPQMFMDKFAKYPQDENNTLITLPDNFRSVKNVDDFTNLVFSQIMDQNLGEIDYTGDANLKFGALDYPDDIDSTTEIMLYKDDEQDLVTENGDQMDNEQQQIEMVAEKIDKLIQDHFQIYDRKKQMTRDIQYGDIAILSSTKRNNFDISNLFADHQIPVTIDGSESYFKTTEVQIMISLLQIIDNPFQDIPLAAVLRSPIVGMDENQMAYLRITQRMGNYFQSVLDFKQHYGDHETTEFGNIVLQKVELFLTQLQDFKDYSVKHSLAELIWYIYDQTGFLDYVGGMPAGKKCQANLHALYQRAEEYERNGFKGLFAFVQFVKRLQGRDEDLAEASVETNSDAVSVKTIHGSKGLEYPVIFLLDATHGFNRMDMRNSFNLDDDLGIGIQYYNSKRHEKVPTLQYRAISNLAEKRMLAEEMRKLYVALTRAKQKLIITGIAKHTSKTDSETQMIESWNKATQSDALVLQESLRSGANNFMDWIGPALVRHPLFNQDHDTDLLNNDETDFKIEFLSKDDLQQTIIAGKTESENELKTESVNPEAIKKIMEFKYQYPDATRTTAYQSVSEIKRQFDDPDNIELASVSDAHNLVLKNTRYNSDTFAQPKFMQSVAAPSPSDIGTATHLVLQKIDVYQPVDNNVVQELIAKLVNEKLLTPEVAKKIDTDAIVAFYQTDIGQQILAHPERLHREVPFSLIINANQLFSEFKNDSEQKLLVHGIIDGYLDDSDKGPIIFDYKTSFVNPENPETDIEKIKTQYEGQINIYAKALQDILGRKDKITEKYLYLLSTHSLLPI</sequence>
<dbReference type="GO" id="GO:0008408">
    <property type="term" value="F:3'-5' exonuclease activity"/>
    <property type="evidence" value="ECO:0007669"/>
    <property type="project" value="UniProtKB-UniRule"/>
</dbReference>
<comment type="subunit">
    <text evidence="13">Heterodimer of AddA and AddB/RexB.</text>
</comment>
<keyword evidence="5 13" id="KW-0347">Helicase</keyword>
<dbReference type="Gene3D" id="3.40.50.300">
    <property type="entry name" value="P-loop containing nucleotide triphosphate hydrolases"/>
    <property type="match status" value="4"/>
</dbReference>
<comment type="catalytic activity">
    <reaction evidence="11 13">
        <text>Couples ATP hydrolysis with the unwinding of duplex DNA by translocating in the 3'-5' direction.</text>
        <dbReference type="EC" id="5.6.2.4"/>
    </reaction>
</comment>
<feature type="domain" description="UvrD-like helicase ATP-binding" evidence="16">
    <location>
        <begin position="4"/>
        <end position="475"/>
    </location>
</feature>
<evidence type="ECO:0000256" key="13">
    <source>
        <dbReference type="HAMAP-Rule" id="MF_01451"/>
    </source>
</evidence>
<keyword evidence="9 13" id="KW-0234">DNA repair</keyword>
<comment type="caution">
    <text evidence="18">The sequence shown here is derived from an EMBL/GenBank/DDBJ whole genome shotgun (WGS) entry which is preliminary data.</text>
</comment>
<evidence type="ECO:0000256" key="3">
    <source>
        <dbReference type="ARBA" id="ARBA00022763"/>
    </source>
</evidence>
<dbReference type="STRING" id="53444.AYR59_01850"/>
<dbReference type="GO" id="GO:0033202">
    <property type="term" value="C:DNA helicase complex"/>
    <property type="evidence" value="ECO:0007669"/>
    <property type="project" value="TreeGrafter"/>
</dbReference>
<evidence type="ECO:0000259" key="16">
    <source>
        <dbReference type="PROSITE" id="PS51198"/>
    </source>
</evidence>